<dbReference type="AlphaFoldDB" id="A0A7R9V6D1"/>
<feature type="transmembrane region" description="Helical" evidence="2">
    <location>
        <begin position="89"/>
        <end position="110"/>
    </location>
</feature>
<evidence type="ECO:0000313" key="4">
    <source>
        <dbReference type="EMBL" id="CAD8286378.1"/>
    </source>
</evidence>
<dbReference type="InterPro" id="IPR015947">
    <property type="entry name" value="PUA-like_sf"/>
</dbReference>
<dbReference type="PANTHER" id="PTHR46732:SF8">
    <property type="entry name" value="ATP-DEPENDENT PROTEASE LA (LON) DOMAIN PROTEIN"/>
    <property type="match status" value="1"/>
</dbReference>
<feature type="region of interest" description="Disordered" evidence="1">
    <location>
        <begin position="311"/>
        <end position="342"/>
    </location>
</feature>
<gene>
    <name evidence="4" type="ORF">CEUR00632_LOCUS6416</name>
</gene>
<keyword evidence="2" id="KW-0812">Transmembrane</keyword>
<dbReference type="Gene3D" id="1.20.58.1480">
    <property type="match status" value="1"/>
</dbReference>
<reference evidence="4" key="1">
    <citation type="submission" date="2021-01" db="EMBL/GenBank/DDBJ databases">
        <authorList>
            <person name="Corre E."/>
            <person name="Pelletier E."/>
            <person name="Niang G."/>
            <person name="Scheremetjew M."/>
            <person name="Finn R."/>
            <person name="Kale V."/>
            <person name="Holt S."/>
            <person name="Cochrane G."/>
            <person name="Meng A."/>
            <person name="Brown T."/>
            <person name="Cohen L."/>
        </authorList>
    </citation>
    <scope>NUCLEOTIDE SEQUENCE</scope>
    <source>
        <strain evidence="4">CCMP219</strain>
    </source>
</reference>
<feature type="compositionally biased region" description="Gly residues" evidence="1">
    <location>
        <begin position="316"/>
        <end position="326"/>
    </location>
</feature>
<dbReference type="Pfam" id="PF02190">
    <property type="entry name" value="LON_substr_bdg"/>
    <property type="match status" value="1"/>
</dbReference>
<name>A0A7R9V6D1_9CHLO</name>
<dbReference type="SUPFAM" id="SSF88697">
    <property type="entry name" value="PUA domain-like"/>
    <property type="match status" value="1"/>
</dbReference>
<dbReference type="InterPro" id="IPR046336">
    <property type="entry name" value="Lon_prtase_N_sf"/>
</dbReference>
<evidence type="ECO:0000256" key="1">
    <source>
        <dbReference type="SAM" id="MobiDB-lite"/>
    </source>
</evidence>
<dbReference type="EMBL" id="HBEC01013924">
    <property type="protein sequence ID" value="CAD8286378.1"/>
    <property type="molecule type" value="Transcribed_RNA"/>
</dbReference>
<dbReference type="PROSITE" id="PS51787">
    <property type="entry name" value="LON_N"/>
    <property type="match status" value="1"/>
</dbReference>
<protein>
    <recommendedName>
        <fullName evidence="3">Lon N-terminal domain-containing protein</fullName>
    </recommendedName>
</protein>
<accession>A0A7R9V6D1</accession>
<dbReference type="PANTHER" id="PTHR46732">
    <property type="entry name" value="ATP-DEPENDENT PROTEASE LA (LON) DOMAIN PROTEIN"/>
    <property type="match status" value="1"/>
</dbReference>
<dbReference type="SMART" id="SM00464">
    <property type="entry name" value="LON"/>
    <property type="match status" value="1"/>
</dbReference>
<dbReference type="Gene3D" id="2.30.130.40">
    <property type="entry name" value="LON domain-like"/>
    <property type="match status" value="1"/>
</dbReference>
<feature type="domain" description="Lon N-terminal" evidence="3">
    <location>
        <begin position="87"/>
        <end position="298"/>
    </location>
</feature>
<keyword evidence="2" id="KW-0472">Membrane</keyword>
<keyword evidence="2" id="KW-1133">Transmembrane helix</keyword>
<sequence>MRCAQTPTAGALRRGVAVAQPHPLATTSATVNAPCRARNAAAAQSPAVLMRHSSRGGAGAAVALEGAARRCIAARAARDGEPDYRVRKILPIFPLGVVALPAAVVPLMIFEARYRVLFNTLLAGMPDIEEGLVQEDSDWCGTKRFGMCYVDQEGRMAAIGTTLEITDFDNVPDGRLLVNNKGCEKFKVLRVVKEKPVLVCEVETVPEEDEHADGIASLAKEVAQLLRDTIKLNVKMQSLDVEEERLSPKELDSLGPKELSYWVASFFQDVKLLQQNLLEEDSTLKRLKKEKDILAETVKYYSAAAALKGAFSSDTEGGGGGTGGGDDPTKKKNSGKDAASDA</sequence>
<organism evidence="4">
    <name type="scientific">Chlamydomonas euryale</name>
    <dbReference type="NCBI Taxonomy" id="1486919"/>
    <lineage>
        <taxon>Eukaryota</taxon>
        <taxon>Viridiplantae</taxon>
        <taxon>Chlorophyta</taxon>
        <taxon>core chlorophytes</taxon>
        <taxon>Chlorophyceae</taxon>
        <taxon>CS clade</taxon>
        <taxon>Chlamydomonadales</taxon>
        <taxon>Chlamydomonadaceae</taxon>
        <taxon>Chlamydomonas</taxon>
    </lineage>
</organism>
<dbReference type="InterPro" id="IPR003111">
    <property type="entry name" value="Lon_prtase_N"/>
</dbReference>
<feature type="compositionally biased region" description="Basic and acidic residues" evidence="1">
    <location>
        <begin position="327"/>
        <end position="342"/>
    </location>
</feature>
<proteinExistence type="predicted"/>
<evidence type="ECO:0000256" key="2">
    <source>
        <dbReference type="SAM" id="Phobius"/>
    </source>
</evidence>
<evidence type="ECO:0000259" key="3">
    <source>
        <dbReference type="PROSITE" id="PS51787"/>
    </source>
</evidence>